<dbReference type="InterPro" id="IPR001647">
    <property type="entry name" value="HTH_TetR"/>
</dbReference>
<dbReference type="InterPro" id="IPR050109">
    <property type="entry name" value="HTH-type_TetR-like_transc_reg"/>
</dbReference>
<keyword evidence="2 4" id="KW-0238">DNA-binding</keyword>
<organism evidence="6 7">
    <name type="scientific">Labedella phragmitis</name>
    <dbReference type="NCBI Taxonomy" id="2498849"/>
    <lineage>
        <taxon>Bacteria</taxon>
        <taxon>Bacillati</taxon>
        <taxon>Actinomycetota</taxon>
        <taxon>Actinomycetes</taxon>
        <taxon>Micrococcales</taxon>
        <taxon>Microbacteriaceae</taxon>
        <taxon>Labedella</taxon>
    </lineage>
</organism>
<reference evidence="6 7" key="1">
    <citation type="submission" date="2018-12" db="EMBL/GenBank/DDBJ databases">
        <authorList>
            <person name="Li F."/>
        </authorList>
    </citation>
    <scope>NUCLEOTIDE SEQUENCE [LARGE SCALE GENOMIC DNA]</scope>
    <source>
        <strain evidence="6 7">11W25H-1</strain>
    </source>
</reference>
<proteinExistence type="predicted"/>
<evidence type="ECO:0000256" key="4">
    <source>
        <dbReference type="PROSITE-ProRule" id="PRU00335"/>
    </source>
</evidence>
<dbReference type="InterPro" id="IPR009057">
    <property type="entry name" value="Homeodomain-like_sf"/>
</dbReference>
<dbReference type="InterPro" id="IPR036271">
    <property type="entry name" value="Tet_transcr_reg_TetR-rel_C_sf"/>
</dbReference>
<dbReference type="InterPro" id="IPR049445">
    <property type="entry name" value="TetR_SbtR-like_C"/>
</dbReference>
<name>A0A3S4ANX6_9MICO</name>
<dbReference type="SUPFAM" id="SSF48498">
    <property type="entry name" value="Tetracyclin repressor-like, C-terminal domain"/>
    <property type="match status" value="1"/>
</dbReference>
<keyword evidence="1" id="KW-0805">Transcription regulation</keyword>
<dbReference type="OrthoDB" id="3192968at2"/>
<accession>A0A3S4ANX6</accession>
<feature type="DNA-binding region" description="H-T-H motif" evidence="4">
    <location>
        <begin position="30"/>
        <end position="49"/>
    </location>
</feature>
<dbReference type="EMBL" id="RZNB01000001">
    <property type="protein sequence ID" value="RWZ52698.1"/>
    <property type="molecule type" value="Genomic_DNA"/>
</dbReference>
<evidence type="ECO:0000256" key="2">
    <source>
        <dbReference type="ARBA" id="ARBA00023125"/>
    </source>
</evidence>
<keyword evidence="7" id="KW-1185">Reference proteome</keyword>
<evidence type="ECO:0000313" key="6">
    <source>
        <dbReference type="EMBL" id="RWZ52698.1"/>
    </source>
</evidence>
<keyword evidence="3" id="KW-0804">Transcription</keyword>
<dbReference type="PROSITE" id="PS50977">
    <property type="entry name" value="HTH_TETR_2"/>
    <property type="match status" value="1"/>
</dbReference>
<evidence type="ECO:0000259" key="5">
    <source>
        <dbReference type="PROSITE" id="PS50977"/>
    </source>
</evidence>
<dbReference type="GO" id="GO:0003700">
    <property type="term" value="F:DNA-binding transcription factor activity"/>
    <property type="evidence" value="ECO:0007669"/>
    <property type="project" value="TreeGrafter"/>
</dbReference>
<dbReference type="Proteomes" id="UP000288547">
    <property type="component" value="Unassembled WGS sequence"/>
</dbReference>
<evidence type="ECO:0000313" key="7">
    <source>
        <dbReference type="Proteomes" id="UP000288547"/>
    </source>
</evidence>
<feature type="domain" description="HTH tetR-type" evidence="5">
    <location>
        <begin position="8"/>
        <end position="67"/>
    </location>
</feature>
<evidence type="ECO:0000256" key="1">
    <source>
        <dbReference type="ARBA" id="ARBA00023015"/>
    </source>
</evidence>
<comment type="caution">
    <text evidence="6">The sequence shown here is derived from an EMBL/GenBank/DDBJ whole genome shotgun (WGS) entry which is preliminary data.</text>
</comment>
<sequence>MVLRVDARQNRDRIVDAAQDLFASEGLETPMSEIARRAGVGAATLSRRFPTRESLIDAVFERQLGWWMSAVDAVEKAPDAWVALSDLLEQACVEQAREQVCADLVVRAFFNGTSFDAEKAILRSTIERVLDAAKEAGTVRDDVVWDDIVLLIEANAGAANLVPSDSEASARRLAQHFLRSFTTFSGGR</sequence>
<evidence type="ECO:0000256" key="3">
    <source>
        <dbReference type="ARBA" id="ARBA00023163"/>
    </source>
</evidence>
<dbReference type="RefSeq" id="WP_128493541.1">
    <property type="nucleotide sequence ID" value="NZ_RZNB01000001.1"/>
</dbReference>
<dbReference type="GO" id="GO:0000976">
    <property type="term" value="F:transcription cis-regulatory region binding"/>
    <property type="evidence" value="ECO:0007669"/>
    <property type="project" value="TreeGrafter"/>
</dbReference>
<dbReference type="Pfam" id="PF21597">
    <property type="entry name" value="TetR_C_43"/>
    <property type="match status" value="1"/>
</dbReference>
<dbReference type="PANTHER" id="PTHR30055">
    <property type="entry name" value="HTH-TYPE TRANSCRIPTIONAL REGULATOR RUTR"/>
    <property type="match status" value="1"/>
</dbReference>
<gene>
    <name evidence="6" type="ORF">ELQ90_01750</name>
</gene>
<protein>
    <submittedName>
        <fullName evidence="6">TetR/AcrR family transcriptional regulator</fullName>
    </submittedName>
</protein>
<dbReference type="PRINTS" id="PR00455">
    <property type="entry name" value="HTHTETR"/>
</dbReference>
<dbReference type="PANTHER" id="PTHR30055:SF234">
    <property type="entry name" value="HTH-TYPE TRANSCRIPTIONAL REGULATOR BETI"/>
    <property type="match status" value="1"/>
</dbReference>
<dbReference type="AlphaFoldDB" id="A0A3S4ANX6"/>
<dbReference type="Pfam" id="PF00440">
    <property type="entry name" value="TetR_N"/>
    <property type="match status" value="1"/>
</dbReference>
<dbReference type="SUPFAM" id="SSF46689">
    <property type="entry name" value="Homeodomain-like"/>
    <property type="match status" value="1"/>
</dbReference>
<dbReference type="Gene3D" id="1.10.357.10">
    <property type="entry name" value="Tetracycline Repressor, domain 2"/>
    <property type="match status" value="1"/>
</dbReference>